<gene>
    <name evidence="1" type="ORF">LSP00402_LOCUS10908</name>
</gene>
<organism evidence="1">
    <name type="scientific">Lotharella oceanica</name>
    <dbReference type="NCBI Taxonomy" id="641309"/>
    <lineage>
        <taxon>Eukaryota</taxon>
        <taxon>Sar</taxon>
        <taxon>Rhizaria</taxon>
        <taxon>Cercozoa</taxon>
        <taxon>Chlorarachniophyceae</taxon>
        <taxon>Lotharella</taxon>
    </lineage>
</organism>
<sequence>MKRTARGVQAPLGCLVLLVAMASIGLVTYNNGVNLSLPTRKSLAPSMPRTYPRIFNSPCRRIPQRFRKDSAPDIVPKSSQEAVLQTKKQRRFAMNVVITGDNVAMATDEVTVDGDRLPLTNFQTWDVDDDADLEEQLSKFNAFLASRAISEAERIDIMAQTRQVLETLQGKPFVEACDALEELQDNIQIRDGKAIVRRLLSQKKMDVPEAFPTKILS</sequence>
<protein>
    <submittedName>
        <fullName evidence="1">Uncharacterized protein</fullName>
    </submittedName>
</protein>
<accession>A0A7S2TQV5</accession>
<evidence type="ECO:0000313" key="1">
    <source>
        <dbReference type="EMBL" id="CAD9765921.1"/>
    </source>
</evidence>
<dbReference type="AlphaFoldDB" id="A0A7S2TQV5"/>
<reference evidence="1" key="1">
    <citation type="submission" date="2021-01" db="EMBL/GenBank/DDBJ databases">
        <authorList>
            <person name="Corre E."/>
            <person name="Pelletier E."/>
            <person name="Niang G."/>
            <person name="Scheremetjew M."/>
            <person name="Finn R."/>
            <person name="Kale V."/>
            <person name="Holt S."/>
            <person name="Cochrane G."/>
            <person name="Meng A."/>
            <person name="Brown T."/>
            <person name="Cohen L."/>
        </authorList>
    </citation>
    <scope>NUCLEOTIDE SEQUENCE</scope>
    <source>
        <strain evidence="1">CCMP622</strain>
    </source>
</reference>
<proteinExistence type="predicted"/>
<name>A0A7S2TQV5_9EUKA</name>
<dbReference type="EMBL" id="HBHP01017576">
    <property type="protein sequence ID" value="CAD9765921.1"/>
    <property type="molecule type" value="Transcribed_RNA"/>
</dbReference>